<dbReference type="InterPro" id="IPR005829">
    <property type="entry name" value="Sugar_transporter_CS"/>
</dbReference>
<feature type="coiled-coil region" evidence="11">
    <location>
        <begin position="232"/>
        <end position="263"/>
    </location>
</feature>
<comment type="subcellular location">
    <subcellularLocation>
        <location evidence="1">Cell membrane</location>
        <topology evidence="1">Multi-pass membrane protein</topology>
    </subcellularLocation>
</comment>
<evidence type="ECO:0000256" key="9">
    <source>
        <dbReference type="ARBA" id="ARBA00023136"/>
    </source>
</evidence>
<evidence type="ECO:0000256" key="2">
    <source>
        <dbReference type="ARBA" id="ARBA00010992"/>
    </source>
</evidence>
<keyword evidence="3 10" id="KW-0813">Transport</keyword>
<feature type="transmembrane region" description="Helical" evidence="12">
    <location>
        <begin position="135"/>
        <end position="158"/>
    </location>
</feature>
<dbReference type="Pfam" id="PF00083">
    <property type="entry name" value="Sugar_tr"/>
    <property type="match status" value="1"/>
</dbReference>
<accession>A0A1B7HRW2</accession>
<keyword evidence="9 12" id="KW-0472">Membrane</keyword>
<dbReference type="NCBIfam" id="TIGR00879">
    <property type="entry name" value="SP"/>
    <property type="match status" value="1"/>
</dbReference>
<feature type="transmembrane region" description="Helical" evidence="12">
    <location>
        <begin position="426"/>
        <end position="443"/>
    </location>
</feature>
<gene>
    <name evidence="14" type="ORF">M977_03280</name>
</gene>
<dbReference type="PATRIC" id="fig|1354253.4.peg.3333"/>
<name>A0A1B7HRW2_9ENTR</name>
<evidence type="ECO:0000256" key="6">
    <source>
        <dbReference type="ARBA" id="ARBA00022692"/>
    </source>
</evidence>
<dbReference type="AlphaFoldDB" id="A0A1B7HRW2"/>
<feature type="transmembrane region" description="Helical" evidence="12">
    <location>
        <begin position="449"/>
        <end position="467"/>
    </location>
</feature>
<dbReference type="EMBL" id="LXEP01000031">
    <property type="protein sequence ID" value="OAT18365.1"/>
    <property type="molecule type" value="Genomic_DNA"/>
</dbReference>
<reference evidence="14 15" key="1">
    <citation type="submission" date="2016-04" db="EMBL/GenBank/DDBJ databases">
        <title>ATOL: Assembling a taxonomically balanced genome-scale reconstruction of the evolutionary history of the Enterobacteriaceae.</title>
        <authorList>
            <person name="Plunkett G.III."/>
            <person name="Neeno-Eckwall E.C."/>
            <person name="Glasner J.D."/>
            <person name="Perna N.T."/>
        </authorList>
    </citation>
    <scope>NUCLEOTIDE SEQUENCE [LARGE SCALE GENOMIC DNA]</scope>
    <source>
        <strain evidence="14 15">ATCC 51604</strain>
    </source>
</reference>
<evidence type="ECO:0000256" key="4">
    <source>
        <dbReference type="ARBA" id="ARBA00022475"/>
    </source>
</evidence>
<feature type="domain" description="Major facilitator superfamily (MFS) profile" evidence="13">
    <location>
        <begin position="46"/>
        <end position="471"/>
    </location>
</feature>
<dbReference type="InterPro" id="IPR003663">
    <property type="entry name" value="Sugar/inositol_transpt"/>
</dbReference>
<dbReference type="PANTHER" id="PTHR48020:SF12">
    <property type="entry name" value="PROTON MYO-INOSITOL COTRANSPORTER"/>
    <property type="match status" value="1"/>
</dbReference>
<feature type="transmembrane region" description="Helical" evidence="12">
    <location>
        <begin position="350"/>
        <end position="369"/>
    </location>
</feature>
<dbReference type="InterPro" id="IPR050814">
    <property type="entry name" value="Myo-inositol_Transporter"/>
</dbReference>
<dbReference type="PROSITE" id="PS50850">
    <property type="entry name" value="MFS"/>
    <property type="match status" value="1"/>
</dbReference>
<evidence type="ECO:0000259" key="13">
    <source>
        <dbReference type="PROSITE" id="PS50850"/>
    </source>
</evidence>
<evidence type="ECO:0000313" key="14">
    <source>
        <dbReference type="EMBL" id="OAT18365.1"/>
    </source>
</evidence>
<proteinExistence type="inferred from homology"/>
<evidence type="ECO:0000256" key="10">
    <source>
        <dbReference type="RuleBase" id="RU003346"/>
    </source>
</evidence>
<evidence type="ECO:0000313" key="15">
    <source>
        <dbReference type="Proteomes" id="UP000078504"/>
    </source>
</evidence>
<keyword evidence="8 12" id="KW-1133">Transmembrane helix</keyword>
<dbReference type="InterPro" id="IPR005828">
    <property type="entry name" value="MFS_sugar_transport-like"/>
</dbReference>
<sequence length="493" mass="54205">MLSLVFWNYIALAGFWRFIMSNEVLPGYPGHLNTRARDSRRMTLFVSVSAAVAGLLFGLDIGVISGALPFITQHFTLNSQQQEWVVSTMMLGAAIGALANGWLSSALGRKYSLMAGAILFIIGSLGSAFAPTVEILMVSRVVLGMAVGIASYTAPLYLSEMATEDIRGKMISMYQLMVTLGILLAFLSDTALSYSGDWRMMLGVLAIPAFLLLILVVFLPNSPRWLAAKGRHIEAEEVLSKLRDTSEKARQELQDIRESLKLKQHGWELFKMNSNVRRAVFLGMLLQAMQQFTGMNIIMYYAPKIFEMAGFTTTHEQMMATIVVGLTFMLATFIAIFMVDKAGRKPALKIGFSVMAVGTLVLGYCLMQFDNGNASDGLSYLSVGMTMMCIAGYAMSAAPVVWILCSEIQPLKSRDFGITCSTTTNWVSNMIIGATFLSLLDAVGPAATFWMYTALNIAFIGVTFWLIPETKNVTLEHIEKKLMAGEKLRNIGQ</sequence>
<feature type="transmembrane region" description="Helical" evidence="12">
    <location>
        <begin position="45"/>
        <end position="72"/>
    </location>
</feature>
<evidence type="ECO:0000256" key="3">
    <source>
        <dbReference type="ARBA" id="ARBA00022448"/>
    </source>
</evidence>
<evidence type="ECO:0000256" key="11">
    <source>
        <dbReference type="SAM" id="Coils"/>
    </source>
</evidence>
<comment type="similarity">
    <text evidence="2 10">Belongs to the major facilitator superfamily. Sugar transporter (TC 2.A.1.1) family.</text>
</comment>
<feature type="transmembrane region" description="Helical" evidence="12">
    <location>
        <begin position="170"/>
        <end position="188"/>
    </location>
</feature>
<evidence type="ECO:0000256" key="7">
    <source>
        <dbReference type="ARBA" id="ARBA00022847"/>
    </source>
</evidence>
<feature type="transmembrane region" description="Helical" evidence="12">
    <location>
        <begin position="279"/>
        <end position="302"/>
    </location>
</feature>
<keyword evidence="4" id="KW-1003">Cell membrane</keyword>
<protein>
    <submittedName>
        <fullName evidence="14">Arabinose-proton symporter</fullName>
    </submittedName>
</protein>
<evidence type="ECO:0000256" key="12">
    <source>
        <dbReference type="SAM" id="Phobius"/>
    </source>
</evidence>
<keyword evidence="6 12" id="KW-0812">Transmembrane</keyword>
<dbReference type="PROSITE" id="PS00217">
    <property type="entry name" value="SUGAR_TRANSPORT_2"/>
    <property type="match status" value="1"/>
</dbReference>
<keyword evidence="5" id="KW-0762">Sugar transport</keyword>
<organism evidence="14 15">
    <name type="scientific">Buttiauxella gaviniae ATCC 51604</name>
    <dbReference type="NCBI Taxonomy" id="1354253"/>
    <lineage>
        <taxon>Bacteria</taxon>
        <taxon>Pseudomonadati</taxon>
        <taxon>Pseudomonadota</taxon>
        <taxon>Gammaproteobacteria</taxon>
        <taxon>Enterobacterales</taxon>
        <taxon>Enterobacteriaceae</taxon>
        <taxon>Buttiauxella</taxon>
    </lineage>
</organism>
<feature type="transmembrane region" description="Helical" evidence="12">
    <location>
        <begin position="111"/>
        <end position="129"/>
    </location>
</feature>
<feature type="transmembrane region" description="Helical" evidence="12">
    <location>
        <begin position="84"/>
        <end position="104"/>
    </location>
</feature>
<dbReference type="GO" id="GO:0005886">
    <property type="term" value="C:plasma membrane"/>
    <property type="evidence" value="ECO:0007669"/>
    <property type="project" value="UniProtKB-SubCell"/>
</dbReference>
<evidence type="ECO:0000256" key="1">
    <source>
        <dbReference type="ARBA" id="ARBA00004651"/>
    </source>
</evidence>
<dbReference type="InterPro" id="IPR020846">
    <property type="entry name" value="MFS_dom"/>
</dbReference>
<dbReference type="InterPro" id="IPR036259">
    <property type="entry name" value="MFS_trans_sf"/>
</dbReference>
<evidence type="ECO:0000256" key="5">
    <source>
        <dbReference type="ARBA" id="ARBA00022597"/>
    </source>
</evidence>
<feature type="transmembrane region" description="Helical" evidence="12">
    <location>
        <begin position="381"/>
        <end position="405"/>
    </location>
</feature>
<comment type="caution">
    <text evidence="14">The sequence shown here is derived from an EMBL/GenBank/DDBJ whole genome shotgun (WGS) entry which is preliminary data.</text>
</comment>
<dbReference type="PANTHER" id="PTHR48020">
    <property type="entry name" value="PROTON MYO-INOSITOL COTRANSPORTER"/>
    <property type="match status" value="1"/>
</dbReference>
<dbReference type="Proteomes" id="UP000078504">
    <property type="component" value="Unassembled WGS sequence"/>
</dbReference>
<dbReference type="CDD" id="cd17315">
    <property type="entry name" value="MFS_GLUT_like"/>
    <property type="match status" value="1"/>
</dbReference>
<feature type="transmembrane region" description="Helical" evidence="12">
    <location>
        <begin position="318"/>
        <end position="338"/>
    </location>
</feature>
<dbReference type="GO" id="GO:0015293">
    <property type="term" value="F:symporter activity"/>
    <property type="evidence" value="ECO:0007669"/>
    <property type="project" value="UniProtKB-KW"/>
</dbReference>
<dbReference type="Gene3D" id="1.20.1250.20">
    <property type="entry name" value="MFS general substrate transporter like domains"/>
    <property type="match status" value="1"/>
</dbReference>
<feature type="transmembrane region" description="Helical" evidence="12">
    <location>
        <begin position="6"/>
        <end position="25"/>
    </location>
</feature>
<keyword evidence="7" id="KW-0769">Symport</keyword>
<dbReference type="PRINTS" id="PR00171">
    <property type="entry name" value="SUGRTRNSPORT"/>
</dbReference>
<dbReference type="PROSITE" id="PS00216">
    <property type="entry name" value="SUGAR_TRANSPORT_1"/>
    <property type="match status" value="1"/>
</dbReference>
<evidence type="ECO:0000256" key="8">
    <source>
        <dbReference type="ARBA" id="ARBA00022989"/>
    </source>
</evidence>
<dbReference type="SUPFAM" id="SSF103473">
    <property type="entry name" value="MFS general substrate transporter"/>
    <property type="match status" value="1"/>
</dbReference>
<keyword evidence="11" id="KW-0175">Coiled coil</keyword>
<feature type="transmembrane region" description="Helical" evidence="12">
    <location>
        <begin position="200"/>
        <end position="219"/>
    </location>
</feature>
<dbReference type="FunFam" id="1.20.1250.20:FF:000134">
    <property type="entry name" value="MFS sugar transporter protein"/>
    <property type="match status" value="1"/>
</dbReference>